<dbReference type="PANTHER" id="PTHR43381">
    <property type="entry name" value="TRANSLATION INITIATION FACTOR IF-2-RELATED"/>
    <property type="match status" value="1"/>
</dbReference>
<dbReference type="CDD" id="cd01887">
    <property type="entry name" value="IF2_eIF5B"/>
    <property type="match status" value="1"/>
</dbReference>
<protein>
    <recommendedName>
        <fullName evidence="2 8">Translation initiation factor IF-2</fullName>
    </recommendedName>
</protein>
<evidence type="ECO:0000256" key="4">
    <source>
        <dbReference type="ARBA" id="ARBA00022741"/>
    </source>
</evidence>
<dbReference type="InterPro" id="IPR053905">
    <property type="entry name" value="EF-G-like_DII"/>
</dbReference>
<dbReference type="Pfam" id="PF00009">
    <property type="entry name" value="GTP_EFTU"/>
    <property type="match status" value="1"/>
</dbReference>
<keyword evidence="3 8" id="KW-0396">Initiation factor</keyword>
<feature type="binding site" evidence="8">
    <location>
        <begin position="210"/>
        <end position="217"/>
    </location>
    <ligand>
        <name>GTP</name>
        <dbReference type="ChEBI" id="CHEBI:37565"/>
    </ligand>
</feature>
<dbReference type="InterPro" id="IPR006847">
    <property type="entry name" value="IF2_N"/>
</dbReference>
<evidence type="ECO:0000256" key="9">
    <source>
        <dbReference type="RuleBase" id="RU000644"/>
    </source>
</evidence>
<feature type="binding site" evidence="8">
    <location>
        <begin position="310"/>
        <end position="313"/>
    </location>
    <ligand>
        <name>GTP</name>
        <dbReference type="ChEBI" id="CHEBI:37565"/>
    </ligand>
</feature>
<dbReference type="Gene3D" id="1.10.10.2480">
    <property type="match status" value="1"/>
</dbReference>
<dbReference type="PANTHER" id="PTHR43381:SF5">
    <property type="entry name" value="TR-TYPE G DOMAIN-CONTAINING PROTEIN"/>
    <property type="match status" value="1"/>
</dbReference>
<evidence type="ECO:0000256" key="7">
    <source>
        <dbReference type="ARBA" id="ARBA00025162"/>
    </source>
</evidence>
<dbReference type="PRINTS" id="PR00315">
    <property type="entry name" value="ELONGATNFCT"/>
</dbReference>
<comment type="function">
    <text evidence="7 8 9">One of the essential components for the initiation of protein synthesis. Protects formylmethionyl-tRNA from spontaneous hydrolysis and promotes its binding to the 30S ribosomal subunits. Also involved in the hydrolysis of GTP during the formation of the 70S ribosomal complex.</text>
</comment>
<dbReference type="GO" id="GO:0003743">
    <property type="term" value="F:translation initiation factor activity"/>
    <property type="evidence" value="ECO:0007669"/>
    <property type="project" value="UniProtKB-KW"/>
</dbReference>
<feature type="compositionally biased region" description="Low complexity" evidence="10">
    <location>
        <begin position="71"/>
        <end position="86"/>
    </location>
</feature>
<name>A0ABS5MJ34_9STAP</name>
<feature type="binding site" evidence="8">
    <location>
        <begin position="256"/>
        <end position="260"/>
    </location>
    <ligand>
        <name>GTP</name>
        <dbReference type="ChEBI" id="CHEBI:37565"/>
    </ligand>
</feature>
<sequence length="700" mass="77480">MSKKRIYEYAKEINLKSKDIIDELKKNNIEVSNHMQALEENDIKILDKAFKKQETAKKEQPTTHANTSKTNNKPNNNKPNNNQQKNNKNKKQNNKKQNNQQQQQQQQPKEVVQESPSLITYEEGITVGELADKINKDASEIIKKLFLLGVVANINQGLDTETVELICADYEIEAELEIHVDETDLENYFETEDENDESLIERPAVVTIMGHVDHGKTTLLDSIRHTRVTAGEAGGITQHIGAYQIENNNKKITFLDTPGHAAFTTMRARGAQVTDITVLVVAADDGVMPQTIEAINHAKAAEVPIIVAVNKVDKPTANPDRVMQELGEYGLYPEDWGGDTIFVQLSAIQGDGIDDLLEMIGLVSEVEELKAKTDRAAVGTVIEAELDKSRGPAASLLVQNGTLEVGDSLVVGNTYGRVRAMVSDLGKRIKTAGPSTPVEITGLHDVPQAGDRFVVFKNEKEARQIGERRQQENILKQRQDSKSVSLDNLFEQMKQGEMKDLNIIIKGDVQGSVEALAASLMKIDVEGVNVRIIHTAVGAINASDVTLAAASNGIIIGFNVRPDAGAKRAAEEENVDMRLHRIIYKVIEEIESAMKGLLDPEYEEQVIGQAEVRQTFKVSKVGTIAGSYVTEGKITRDSSVRIIRDGIVIFEGELDTLKRFKDDAKEVATGYECGITIEKFNDIKEGDIFEAFKMVEIERK</sequence>
<dbReference type="SUPFAM" id="SSF50447">
    <property type="entry name" value="Translation proteins"/>
    <property type="match status" value="2"/>
</dbReference>
<evidence type="ECO:0000256" key="8">
    <source>
        <dbReference type="HAMAP-Rule" id="MF_00100"/>
    </source>
</evidence>
<dbReference type="InterPro" id="IPR027417">
    <property type="entry name" value="P-loop_NTPase"/>
</dbReference>
<dbReference type="InterPro" id="IPR000178">
    <property type="entry name" value="TF_IF2_bacterial-like"/>
</dbReference>
<accession>A0ABS5MJ34</accession>
<dbReference type="RefSeq" id="WP_203153596.1">
    <property type="nucleotide sequence ID" value="NZ_JAEPSA010000005.1"/>
</dbReference>
<dbReference type="InterPro" id="IPR009000">
    <property type="entry name" value="Transl_B-barrel_sf"/>
</dbReference>
<organism evidence="12 13">
    <name type="scientific">Mammaliicoccus fleurettii</name>
    <dbReference type="NCBI Taxonomy" id="150056"/>
    <lineage>
        <taxon>Bacteria</taxon>
        <taxon>Bacillati</taxon>
        <taxon>Bacillota</taxon>
        <taxon>Bacilli</taxon>
        <taxon>Bacillales</taxon>
        <taxon>Staphylococcaceae</taxon>
        <taxon>Mammaliicoccus</taxon>
    </lineage>
</organism>
<evidence type="ECO:0000256" key="6">
    <source>
        <dbReference type="ARBA" id="ARBA00023134"/>
    </source>
</evidence>
<dbReference type="Proteomes" id="UP000681586">
    <property type="component" value="Unassembled WGS sequence"/>
</dbReference>
<evidence type="ECO:0000256" key="5">
    <source>
        <dbReference type="ARBA" id="ARBA00022917"/>
    </source>
</evidence>
<feature type="compositionally biased region" description="Low complexity" evidence="10">
    <location>
        <begin position="95"/>
        <end position="109"/>
    </location>
</feature>
<dbReference type="HAMAP" id="MF_00100_B">
    <property type="entry name" value="IF_2_B"/>
    <property type="match status" value="1"/>
</dbReference>
<evidence type="ECO:0000256" key="10">
    <source>
        <dbReference type="SAM" id="MobiDB-lite"/>
    </source>
</evidence>
<evidence type="ECO:0000259" key="11">
    <source>
        <dbReference type="PROSITE" id="PS51722"/>
    </source>
</evidence>
<dbReference type="InterPro" id="IPR023115">
    <property type="entry name" value="TIF_IF2_dom3"/>
</dbReference>
<evidence type="ECO:0000256" key="2">
    <source>
        <dbReference type="ARBA" id="ARBA00020675"/>
    </source>
</evidence>
<evidence type="ECO:0000256" key="3">
    <source>
        <dbReference type="ARBA" id="ARBA00022540"/>
    </source>
</evidence>
<comment type="subcellular location">
    <subcellularLocation>
        <location evidence="8">Cytoplasm</location>
    </subcellularLocation>
</comment>
<dbReference type="InterPro" id="IPR036925">
    <property type="entry name" value="TIF_IF2_dom3_sf"/>
</dbReference>
<dbReference type="InterPro" id="IPR005225">
    <property type="entry name" value="Small_GTP-bd"/>
</dbReference>
<evidence type="ECO:0000256" key="1">
    <source>
        <dbReference type="ARBA" id="ARBA00007733"/>
    </source>
</evidence>
<feature type="region of interest" description="Disordered" evidence="10">
    <location>
        <begin position="51"/>
        <end position="115"/>
    </location>
</feature>
<keyword evidence="8" id="KW-0963">Cytoplasm</keyword>
<dbReference type="Gene3D" id="2.40.30.10">
    <property type="entry name" value="Translation factors"/>
    <property type="match status" value="2"/>
</dbReference>
<feature type="compositionally biased region" description="Basic and acidic residues" evidence="10">
    <location>
        <begin position="51"/>
        <end position="61"/>
    </location>
</feature>
<dbReference type="InterPro" id="IPR000795">
    <property type="entry name" value="T_Tr_GTP-bd_dom"/>
</dbReference>
<dbReference type="Pfam" id="PF04760">
    <property type="entry name" value="IF2_N"/>
    <property type="match status" value="2"/>
</dbReference>
<gene>
    <name evidence="8 12" type="primary">infB</name>
    <name evidence="12" type="ORF">JJQ58_00175</name>
</gene>
<comment type="caution">
    <text evidence="12">The sequence shown here is derived from an EMBL/GenBank/DDBJ whole genome shotgun (WGS) entry which is preliminary data.</text>
</comment>
<dbReference type="Pfam" id="PF22042">
    <property type="entry name" value="EF-G_D2"/>
    <property type="match status" value="1"/>
</dbReference>
<evidence type="ECO:0000313" key="13">
    <source>
        <dbReference type="Proteomes" id="UP000681586"/>
    </source>
</evidence>
<dbReference type="CDD" id="cd03692">
    <property type="entry name" value="mtIF2_IVc"/>
    <property type="match status" value="1"/>
</dbReference>
<dbReference type="Pfam" id="PF11987">
    <property type="entry name" value="IF-2"/>
    <property type="match status" value="1"/>
</dbReference>
<dbReference type="Gene3D" id="3.40.50.300">
    <property type="entry name" value="P-loop containing nucleotide triphosphate hydrolases"/>
    <property type="match status" value="1"/>
</dbReference>
<dbReference type="CDD" id="cd03702">
    <property type="entry name" value="IF2_mtIF2_II"/>
    <property type="match status" value="1"/>
</dbReference>
<dbReference type="PROSITE" id="PS01176">
    <property type="entry name" value="IF2"/>
    <property type="match status" value="1"/>
</dbReference>
<reference evidence="12 13" key="1">
    <citation type="submission" date="2021-05" db="EMBL/GenBank/DDBJ databases">
        <title>Staphylococcus fleurettii isolated from lake water in First Nation community in Manitoba, Canada.</title>
        <authorList>
            <person name="Bashar S."/>
            <person name="Murdock A."/>
            <person name="Patidar R."/>
            <person name="Golding G."/>
            <person name="Farenhorst A."/>
            <person name="Kumar A."/>
        </authorList>
    </citation>
    <scope>NUCLEOTIDE SEQUENCE [LARGE SCALE GENOMIC DNA]</scope>
    <source>
        <strain evidence="12 13">SF002</strain>
    </source>
</reference>
<feature type="region of interest" description="G-domain" evidence="8">
    <location>
        <begin position="204"/>
        <end position="352"/>
    </location>
</feature>
<dbReference type="NCBIfam" id="TIGR00487">
    <property type="entry name" value="IF-2"/>
    <property type="match status" value="1"/>
</dbReference>
<keyword evidence="5 8" id="KW-0648">Protein biosynthesis</keyword>
<dbReference type="Gene3D" id="3.40.50.10050">
    <property type="entry name" value="Translation initiation factor IF- 2, domain 3"/>
    <property type="match status" value="1"/>
</dbReference>
<dbReference type="NCBIfam" id="TIGR00231">
    <property type="entry name" value="small_GTP"/>
    <property type="match status" value="1"/>
</dbReference>
<evidence type="ECO:0000313" key="12">
    <source>
        <dbReference type="EMBL" id="MBS3695892.1"/>
    </source>
</evidence>
<proteinExistence type="inferred from homology"/>
<keyword evidence="13" id="KW-1185">Reference proteome</keyword>
<dbReference type="InterPro" id="IPR044145">
    <property type="entry name" value="IF2_II"/>
</dbReference>
<dbReference type="EMBL" id="JAGXBM010000001">
    <property type="protein sequence ID" value="MBS3695892.1"/>
    <property type="molecule type" value="Genomic_DNA"/>
</dbReference>
<dbReference type="PROSITE" id="PS51722">
    <property type="entry name" value="G_TR_2"/>
    <property type="match status" value="1"/>
</dbReference>
<dbReference type="SUPFAM" id="SSF52156">
    <property type="entry name" value="Initiation factor IF2/eIF5b, domain 3"/>
    <property type="match status" value="1"/>
</dbReference>
<dbReference type="SUPFAM" id="SSF52540">
    <property type="entry name" value="P-loop containing nucleoside triphosphate hydrolases"/>
    <property type="match status" value="1"/>
</dbReference>
<dbReference type="InterPro" id="IPR015760">
    <property type="entry name" value="TIF_IF2"/>
</dbReference>
<comment type="similarity">
    <text evidence="1 8 9">Belongs to the TRAFAC class translation factor GTPase superfamily. Classic translation factor GTPase family. IF-2 subfamily.</text>
</comment>
<feature type="domain" description="Tr-type G" evidence="11">
    <location>
        <begin position="201"/>
        <end position="370"/>
    </location>
</feature>
<keyword evidence="6 8" id="KW-0342">GTP-binding</keyword>
<keyword evidence="4 8" id="KW-0547">Nucleotide-binding</keyword>